<protein>
    <recommendedName>
        <fullName evidence="4">PurM-like N-terminal domain-containing protein</fullName>
    </recommendedName>
</protein>
<organism evidence="3">
    <name type="scientific">marine sediment metagenome</name>
    <dbReference type="NCBI Taxonomy" id="412755"/>
    <lineage>
        <taxon>unclassified sequences</taxon>
        <taxon>metagenomes</taxon>
        <taxon>ecological metagenomes</taxon>
    </lineage>
</organism>
<dbReference type="Gene3D" id="3.90.650.10">
    <property type="entry name" value="PurM-like C-terminal domain"/>
    <property type="match status" value="1"/>
</dbReference>
<dbReference type="InterPro" id="IPR036921">
    <property type="entry name" value="PurM-like_N_sf"/>
</dbReference>
<dbReference type="InterPro" id="IPR016188">
    <property type="entry name" value="PurM-like_N"/>
</dbReference>
<name>A0A0F9KN00_9ZZZZ</name>
<dbReference type="EMBL" id="LAZR01014618">
    <property type="protein sequence ID" value="KKM16700.1"/>
    <property type="molecule type" value="Genomic_DNA"/>
</dbReference>
<dbReference type="Pfam" id="PF02769">
    <property type="entry name" value="AIRS_C"/>
    <property type="match status" value="1"/>
</dbReference>
<dbReference type="SUPFAM" id="SSF55326">
    <property type="entry name" value="PurM N-terminal domain-like"/>
    <property type="match status" value="1"/>
</dbReference>
<dbReference type="AlphaFoldDB" id="A0A0F9KN00"/>
<evidence type="ECO:0000259" key="2">
    <source>
        <dbReference type="Pfam" id="PF02769"/>
    </source>
</evidence>
<reference evidence="3" key="1">
    <citation type="journal article" date="2015" name="Nature">
        <title>Complex archaea that bridge the gap between prokaryotes and eukaryotes.</title>
        <authorList>
            <person name="Spang A."/>
            <person name="Saw J.H."/>
            <person name="Jorgensen S.L."/>
            <person name="Zaremba-Niedzwiedzka K."/>
            <person name="Martijn J."/>
            <person name="Lind A.E."/>
            <person name="van Eijk R."/>
            <person name="Schleper C."/>
            <person name="Guy L."/>
            <person name="Ettema T.J."/>
        </authorList>
    </citation>
    <scope>NUCLEOTIDE SEQUENCE</scope>
</reference>
<feature type="non-terminal residue" evidence="3">
    <location>
        <position position="266"/>
    </location>
</feature>
<proteinExistence type="inferred from homology"/>
<dbReference type="InterPro" id="IPR036676">
    <property type="entry name" value="PurM-like_C_sf"/>
</dbReference>
<accession>A0A0F9KN00</accession>
<gene>
    <name evidence="3" type="ORF">LCGC14_1683170</name>
</gene>
<feature type="domain" description="PurM-like C-terminal" evidence="2">
    <location>
        <begin position="180"/>
        <end position="258"/>
    </location>
</feature>
<dbReference type="GO" id="GO:0009030">
    <property type="term" value="F:thiamine-phosphate kinase activity"/>
    <property type="evidence" value="ECO:0007669"/>
    <property type="project" value="InterPro"/>
</dbReference>
<dbReference type="PANTHER" id="PTHR30270:SF0">
    <property type="entry name" value="THIAMINE-MONOPHOSPHATE KINASE"/>
    <property type="match status" value="1"/>
</dbReference>
<dbReference type="Pfam" id="PF00586">
    <property type="entry name" value="AIRS"/>
    <property type="match status" value="1"/>
</dbReference>
<dbReference type="Gene3D" id="3.30.1330.10">
    <property type="entry name" value="PurM-like, N-terminal domain"/>
    <property type="match status" value="1"/>
</dbReference>
<sequence>MREFDFIEWIRRQGGLDPSVVPVGPGDDCAVVKVGGEELLVTTDQVVDGVHVSLAEHGPEPVGRKAAARAISDIAAMAGVPVGMVASVAAPPGLSRADAEAIYRGLRSAGDPLGCPLVGGDVAAWSGEAERLQMTVTVFGRADGVGPILRAGAAPGDAICVTGAFGGAWRSERHLTFIPRVTEARILAGRYDVRAMIDVSDGLAADLGRILEASDVGAEIEAACVPLSEPAAAALRNDPGLLEVILTGGDDYELLFTVASGGESRV</sequence>
<dbReference type="InterPro" id="IPR010918">
    <property type="entry name" value="PurM-like_C_dom"/>
</dbReference>
<dbReference type="CDD" id="cd02194">
    <property type="entry name" value="ThiL"/>
    <property type="match status" value="1"/>
</dbReference>
<evidence type="ECO:0000259" key="1">
    <source>
        <dbReference type="Pfam" id="PF00586"/>
    </source>
</evidence>
<feature type="domain" description="PurM-like N-terminal" evidence="1">
    <location>
        <begin position="26"/>
        <end position="141"/>
    </location>
</feature>
<dbReference type="InterPro" id="IPR006283">
    <property type="entry name" value="ThiL-like"/>
</dbReference>
<dbReference type="PANTHER" id="PTHR30270">
    <property type="entry name" value="THIAMINE-MONOPHOSPHATE KINASE"/>
    <property type="match status" value="1"/>
</dbReference>
<dbReference type="HAMAP" id="MF_02128">
    <property type="entry name" value="TMP_kinase"/>
    <property type="match status" value="1"/>
</dbReference>
<comment type="caution">
    <text evidence="3">The sequence shown here is derived from an EMBL/GenBank/DDBJ whole genome shotgun (WGS) entry which is preliminary data.</text>
</comment>
<evidence type="ECO:0000313" key="3">
    <source>
        <dbReference type="EMBL" id="KKM16700.1"/>
    </source>
</evidence>
<dbReference type="SUPFAM" id="SSF56042">
    <property type="entry name" value="PurM C-terminal domain-like"/>
    <property type="match status" value="1"/>
</dbReference>
<evidence type="ECO:0008006" key="4">
    <source>
        <dbReference type="Google" id="ProtNLM"/>
    </source>
</evidence>
<dbReference type="GO" id="GO:0009228">
    <property type="term" value="P:thiamine biosynthetic process"/>
    <property type="evidence" value="ECO:0007669"/>
    <property type="project" value="InterPro"/>
</dbReference>